<protein>
    <submittedName>
        <fullName evidence="9">5546_t:CDS:1</fullName>
    </submittedName>
</protein>
<keyword evidence="3 8" id="KW-1133">Transmembrane helix</keyword>
<dbReference type="SUPFAM" id="SSF69593">
    <property type="entry name" value="Glycerol-3-phosphate (1)-acyltransferase"/>
    <property type="match status" value="1"/>
</dbReference>
<evidence type="ECO:0000256" key="1">
    <source>
        <dbReference type="ARBA" id="ARBA00022679"/>
    </source>
</evidence>
<feature type="transmembrane region" description="Helical" evidence="8">
    <location>
        <begin position="83"/>
        <end position="103"/>
    </location>
</feature>
<dbReference type="GO" id="GO:0006629">
    <property type="term" value="P:lipid metabolic process"/>
    <property type="evidence" value="ECO:0007669"/>
    <property type="project" value="UniProtKB-KW"/>
</dbReference>
<feature type="compositionally biased region" description="Polar residues" evidence="7">
    <location>
        <begin position="10"/>
        <end position="21"/>
    </location>
</feature>
<proteinExistence type="predicted"/>
<reference evidence="9" key="1">
    <citation type="submission" date="2021-06" db="EMBL/GenBank/DDBJ databases">
        <authorList>
            <person name="Kallberg Y."/>
            <person name="Tangrot J."/>
            <person name="Rosling A."/>
        </authorList>
    </citation>
    <scope>NUCLEOTIDE SEQUENCE</scope>
    <source>
        <strain evidence="9">BR232B</strain>
    </source>
</reference>
<dbReference type="PANTHER" id="PTHR23063:SF60">
    <property type="entry name" value="LYSOPHOSPHATIDIC ACID:OLEOYL-COA ACYLTRANSFERASE 1"/>
    <property type="match status" value="1"/>
</dbReference>
<dbReference type="AlphaFoldDB" id="A0A9N9CAZ3"/>
<evidence type="ECO:0000256" key="2">
    <source>
        <dbReference type="ARBA" id="ARBA00022692"/>
    </source>
</evidence>
<dbReference type="OrthoDB" id="272512at2759"/>
<evidence type="ECO:0000256" key="5">
    <source>
        <dbReference type="ARBA" id="ARBA00023136"/>
    </source>
</evidence>
<feature type="region of interest" description="Disordered" evidence="7">
    <location>
        <begin position="1"/>
        <end position="24"/>
    </location>
</feature>
<dbReference type="GO" id="GO:0016746">
    <property type="term" value="F:acyltransferase activity"/>
    <property type="evidence" value="ECO:0007669"/>
    <property type="project" value="UniProtKB-KW"/>
</dbReference>
<keyword evidence="4" id="KW-0443">Lipid metabolism</keyword>
<keyword evidence="1" id="KW-0808">Transferase</keyword>
<organism evidence="9 10">
    <name type="scientific">Paraglomus brasilianum</name>
    <dbReference type="NCBI Taxonomy" id="144538"/>
    <lineage>
        <taxon>Eukaryota</taxon>
        <taxon>Fungi</taxon>
        <taxon>Fungi incertae sedis</taxon>
        <taxon>Mucoromycota</taxon>
        <taxon>Glomeromycotina</taxon>
        <taxon>Glomeromycetes</taxon>
        <taxon>Paraglomerales</taxon>
        <taxon>Paraglomeraceae</taxon>
        <taxon>Paraglomus</taxon>
    </lineage>
</organism>
<evidence type="ECO:0000256" key="4">
    <source>
        <dbReference type="ARBA" id="ARBA00023098"/>
    </source>
</evidence>
<feature type="transmembrane region" description="Helical" evidence="8">
    <location>
        <begin position="33"/>
        <end position="63"/>
    </location>
</feature>
<keyword evidence="6" id="KW-0012">Acyltransferase</keyword>
<evidence type="ECO:0000313" key="9">
    <source>
        <dbReference type="EMBL" id="CAG8595434.1"/>
    </source>
</evidence>
<comment type="caution">
    <text evidence="9">The sequence shown here is derived from an EMBL/GenBank/DDBJ whole genome shotgun (WGS) entry which is preliminary data.</text>
</comment>
<evidence type="ECO:0000313" key="10">
    <source>
        <dbReference type="Proteomes" id="UP000789739"/>
    </source>
</evidence>
<gene>
    <name evidence="9" type="ORF">PBRASI_LOCUS7353</name>
</gene>
<dbReference type="PANTHER" id="PTHR23063">
    <property type="entry name" value="PHOSPHOLIPID ACYLTRANSFERASE"/>
    <property type="match status" value="1"/>
</dbReference>
<evidence type="ECO:0000256" key="7">
    <source>
        <dbReference type="SAM" id="MobiDB-lite"/>
    </source>
</evidence>
<dbReference type="EMBL" id="CAJVPI010001118">
    <property type="protein sequence ID" value="CAG8595434.1"/>
    <property type="molecule type" value="Genomic_DNA"/>
</dbReference>
<evidence type="ECO:0000256" key="8">
    <source>
        <dbReference type="SAM" id="Phobius"/>
    </source>
</evidence>
<keyword evidence="2 8" id="KW-0812">Transmembrane</keyword>
<dbReference type="Proteomes" id="UP000789739">
    <property type="component" value="Unassembled WGS sequence"/>
</dbReference>
<keyword evidence="5 8" id="KW-0472">Membrane</keyword>
<accession>A0A9N9CAZ3</accession>
<evidence type="ECO:0000256" key="3">
    <source>
        <dbReference type="ARBA" id="ARBA00022989"/>
    </source>
</evidence>
<name>A0A9N9CAZ3_9GLOM</name>
<evidence type="ECO:0000256" key="6">
    <source>
        <dbReference type="ARBA" id="ARBA00023315"/>
    </source>
</evidence>
<sequence>MEKFSRWRDSSTGIQPFSTPLPSRRRTDSMEHLLFLLGEVLKPLLGIVKSVLVLLALLLLFLIRDMIGVLLLPLGAVHRAFRSIFTALLTRLALLFMGFYWITVENVTLKRGRSHAKGHKKNISNRIKSGDVIVSNWCSYIDVLYFAFKFNPVFTQLYPATNTLRPISLWRAIAIAGSYPEFKPPTNLETYKLKDLCQLAAKNRWGPIVIFPEATTSNGRALLKFCPIFHEMSLPVKNCVIHVYAIKYDYEGFSPTYTVGSRFWHFMRLCGEFKNTLTVKHLATEESPSSPSFTASLQSTSTPFAKQDMVGSQVIHLLHQISRLRMTNLGVLDKADFLNYYWRTNSAYGKNRRIY</sequence>
<keyword evidence="10" id="KW-1185">Reference proteome</keyword>